<accession>A0A3B0UJC4</accession>
<keyword evidence="1" id="KW-0812">Transmembrane</keyword>
<gene>
    <name evidence="2" type="ORF">MNBD_CHLOROFLEXI01-1836</name>
</gene>
<proteinExistence type="predicted"/>
<organism evidence="2">
    <name type="scientific">hydrothermal vent metagenome</name>
    <dbReference type="NCBI Taxonomy" id="652676"/>
    <lineage>
        <taxon>unclassified sequences</taxon>
        <taxon>metagenomes</taxon>
        <taxon>ecological metagenomes</taxon>
    </lineage>
</organism>
<feature type="transmembrane region" description="Helical" evidence="1">
    <location>
        <begin position="21"/>
        <end position="41"/>
    </location>
</feature>
<keyword evidence="1" id="KW-0472">Membrane</keyword>
<name>A0A3B0UJC4_9ZZZZ</name>
<keyword evidence="1" id="KW-1133">Transmembrane helix</keyword>
<dbReference type="EMBL" id="UOEU01000163">
    <property type="protein sequence ID" value="VAW31125.1"/>
    <property type="molecule type" value="Genomic_DNA"/>
</dbReference>
<dbReference type="AlphaFoldDB" id="A0A3B0UJC4"/>
<evidence type="ECO:0000256" key="1">
    <source>
        <dbReference type="SAM" id="Phobius"/>
    </source>
</evidence>
<reference evidence="2" key="1">
    <citation type="submission" date="2018-06" db="EMBL/GenBank/DDBJ databases">
        <authorList>
            <person name="Zhirakovskaya E."/>
        </authorList>
    </citation>
    <scope>NUCLEOTIDE SEQUENCE</scope>
</reference>
<sequence>MSVAWYDACSLDPVGEIMKKFLGFTGLSIILFVVVSGVVLARENVADFWKSNIQFGVSSNKLADDNLIEQAETEQQEVRNIVQESANHCIAIGAMGHNCFEETVITILSSKTYDYANTFNSFIGTIEMSPEADNVHIISFEVYFDNVMWGGGFAIDKSGNIVGITSGQRWQLATLDTVSSQLRYSLDFVEALSNEQYNIEEIYIRQPTTTSSQPPNGAPSTMDWPPPNHFVIVFSDSSNNLFFLQSVGFDMRLESIEDGEFPDDFVVHISGQPIDVNGRDAVWSIDNTNLDPELAKTYSMPEQMTQLTWSIQYSGIQDFNTPLYNLIVTLEGTGDLDSLVTLAESLP</sequence>
<protein>
    <submittedName>
        <fullName evidence="2">Uncharacterized protein</fullName>
    </submittedName>
</protein>
<evidence type="ECO:0000313" key="2">
    <source>
        <dbReference type="EMBL" id="VAW31125.1"/>
    </source>
</evidence>